<gene>
    <name evidence="3" type="ORF">FVE85_5661</name>
</gene>
<keyword evidence="1" id="KW-0472">Membrane</keyword>
<evidence type="ECO:0000256" key="1">
    <source>
        <dbReference type="SAM" id="Phobius"/>
    </source>
</evidence>
<evidence type="ECO:0000256" key="2">
    <source>
        <dbReference type="SAM" id="SignalP"/>
    </source>
</evidence>
<feature type="transmembrane region" description="Helical" evidence="1">
    <location>
        <begin position="510"/>
        <end position="529"/>
    </location>
</feature>
<organism evidence="3 4">
    <name type="scientific">Porphyridium purpureum</name>
    <name type="common">Red alga</name>
    <name type="synonym">Porphyridium cruentum</name>
    <dbReference type="NCBI Taxonomy" id="35688"/>
    <lineage>
        <taxon>Eukaryota</taxon>
        <taxon>Rhodophyta</taxon>
        <taxon>Bangiophyceae</taxon>
        <taxon>Porphyridiales</taxon>
        <taxon>Porphyridiaceae</taxon>
        <taxon>Porphyridium</taxon>
    </lineage>
</organism>
<evidence type="ECO:0000313" key="4">
    <source>
        <dbReference type="Proteomes" id="UP000324585"/>
    </source>
</evidence>
<sequence>MGRERRAAMATRVAGLGVLGVLAVLMMMGGVQAAPASALVQRSARGGAQRVHMERAVVRQEGDGGDDDEEWDDGLDQISWSKEELKEAFFLHLVSFTNDAESWINNVVYSDGEMEGMFASCTKEKAVALDAESCYMFNANVETIYGEFFTEAELDNYKFKEPVLTSIANGGPAPTIDEYVLDDMEMEGIFSGTFNCKKEHSGKVFPFEVSFQILDDYTVTFYVLKTCGGGANVDIKLGYLNKQGDLVAFDTNKPISVPGTTPTTTIYMYVESETAELAYKKPTVKVDDPSVVSIELRQGSTGGVLTSAPTFIDVQYDCLTRKKTMVSLTVSLPPYDDVVMKWEKDCNIADQITMSIGTTSDSANVYDSGKAGAAFDVAYSNLDEVDDAHYTVPVDKTSIMFFLANNYPTEGDGVDIAIGRIVVTKSNPLVLGAVVAPNPNSLVRPSGGFLASGDSSIITVNFICKRAGRSNVIVTLPIIGGKNVEFGFTKLCRNPRKVKESGFLVTASSYFYLLIFAGVVALGVTMFGGKKAYDAFKAKAAGYART</sequence>
<feature type="chain" id="PRO_5023906260" evidence="2">
    <location>
        <begin position="34"/>
        <end position="546"/>
    </location>
</feature>
<name>A0A5J4Z391_PORPP</name>
<dbReference type="OrthoDB" id="4613at2759"/>
<keyword evidence="1" id="KW-1133">Transmembrane helix</keyword>
<dbReference type="OMA" id="HYECIET"/>
<keyword evidence="2" id="KW-0732">Signal</keyword>
<keyword evidence="4" id="KW-1185">Reference proteome</keyword>
<proteinExistence type="predicted"/>
<evidence type="ECO:0000313" key="3">
    <source>
        <dbReference type="EMBL" id="KAA8498076.1"/>
    </source>
</evidence>
<comment type="caution">
    <text evidence="3">The sequence shown here is derived from an EMBL/GenBank/DDBJ whole genome shotgun (WGS) entry which is preliminary data.</text>
</comment>
<accession>A0A5J4Z391</accession>
<dbReference type="EMBL" id="VRMN01000001">
    <property type="protein sequence ID" value="KAA8498076.1"/>
    <property type="molecule type" value="Genomic_DNA"/>
</dbReference>
<protein>
    <submittedName>
        <fullName evidence="3">Uncharacterized protein</fullName>
    </submittedName>
</protein>
<reference evidence="4" key="1">
    <citation type="journal article" date="2019" name="Nat. Commun.">
        <title>Expansion of phycobilisome linker gene families in mesophilic red algae.</title>
        <authorList>
            <person name="Lee J."/>
            <person name="Kim D."/>
            <person name="Bhattacharya D."/>
            <person name="Yoon H.S."/>
        </authorList>
    </citation>
    <scope>NUCLEOTIDE SEQUENCE [LARGE SCALE GENOMIC DNA]</scope>
    <source>
        <strain evidence="4">CCMP 1328</strain>
    </source>
</reference>
<feature type="signal peptide" evidence="2">
    <location>
        <begin position="1"/>
        <end position="33"/>
    </location>
</feature>
<dbReference type="Proteomes" id="UP000324585">
    <property type="component" value="Unassembled WGS sequence"/>
</dbReference>
<keyword evidence="1" id="KW-0812">Transmembrane</keyword>
<dbReference type="AlphaFoldDB" id="A0A5J4Z391"/>